<dbReference type="GO" id="GO:0003677">
    <property type="term" value="F:DNA binding"/>
    <property type="evidence" value="ECO:0007669"/>
    <property type="project" value="UniProtKB-KW"/>
</dbReference>
<dbReference type="RefSeq" id="WP_162365204.1">
    <property type="nucleotide sequence ID" value="NZ_WUBS01000004.1"/>
</dbReference>
<evidence type="ECO:0000313" key="5">
    <source>
        <dbReference type="EMBL" id="NDL62473.1"/>
    </source>
</evidence>
<dbReference type="InterPro" id="IPR036388">
    <property type="entry name" value="WH-like_DNA-bd_sf"/>
</dbReference>
<organism evidence="5 6">
    <name type="scientific">Acerihabitans arboris</name>
    <dbReference type="NCBI Taxonomy" id="2691583"/>
    <lineage>
        <taxon>Bacteria</taxon>
        <taxon>Pseudomonadati</taxon>
        <taxon>Pseudomonadota</taxon>
        <taxon>Gammaproteobacteria</taxon>
        <taxon>Enterobacterales</taxon>
        <taxon>Pectobacteriaceae</taxon>
        <taxon>Acerihabitans</taxon>
    </lineage>
</organism>
<accession>A0A845SC88</accession>
<dbReference type="SUPFAM" id="SSF46785">
    <property type="entry name" value="Winged helix' DNA-binding domain"/>
    <property type="match status" value="1"/>
</dbReference>
<evidence type="ECO:0000256" key="3">
    <source>
        <dbReference type="ARBA" id="ARBA00023163"/>
    </source>
</evidence>
<dbReference type="InterPro" id="IPR000835">
    <property type="entry name" value="HTH_MarR-typ"/>
</dbReference>
<keyword evidence="6" id="KW-1185">Reference proteome</keyword>
<dbReference type="SMART" id="SM00347">
    <property type="entry name" value="HTH_MARR"/>
    <property type="match status" value="1"/>
</dbReference>
<dbReference type="PANTHER" id="PTHR42756">
    <property type="entry name" value="TRANSCRIPTIONAL REGULATOR, MARR"/>
    <property type="match status" value="1"/>
</dbReference>
<keyword evidence="1" id="KW-0805">Transcription regulation</keyword>
<dbReference type="PANTHER" id="PTHR42756:SF1">
    <property type="entry name" value="TRANSCRIPTIONAL REPRESSOR OF EMRAB OPERON"/>
    <property type="match status" value="1"/>
</dbReference>
<evidence type="ECO:0000256" key="1">
    <source>
        <dbReference type="ARBA" id="ARBA00023015"/>
    </source>
</evidence>
<reference evidence="5 6" key="1">
    <citation type="submission" date="2019-12" db="EMBL/GenBank/DDBJ databases">
        <authorList>
            <person name="Lee S.D."/>
        </authorList>
    </citation>
    <scope>NUCLEOTIDE SEQUENCE [LARGE SCALE GENOMIC DNA]</scope>
    <source>
        <strain evidence="5 6">SAP-6</strain>
    </source>
</reference>
<dbReference type="GO" id="GO:0003700">
    <property type="term" value="F:DNA-binding transcription factor activity"/>
    <property type="evidence" value="ECO:0007669"/>
    <property type="project" value="InterPro"/>
</dbReference>
<dbReference type="InterPro" id="IPR023187">
    <property type="entry name" value="Tscrpt_reg_MarR-type_CS"/>
</dbReference>
<dbReference type="PRINTS" id="PR00598">
    <property type="entry name" value="HTHMARR"/>
</dbReference>
<protein>
    <submittedName>
        <fullName evidence="5">Winged helix DNA-binding protein</fullName>
    </submittedName>
</protein>
<feature type="domain" description="HTH marR-type" evidence="4">
    <location>
        <begin position="5"/>
        <end position="138"/>
    </location>
</feature>
<sequence>MNTEYKSFSKLLHLTSRALRMAIDRRLKYLGLSQASWVAVAAIAGAQSPLSQSELAQILGVEGATIVSMVDRLVKLDLVQRIPTAQDRRKKLLVVTVAGKALYEKVRMEADAIGKEILENVAEQDMQVAMQVLTKIYAATESLA</sequence>
<evidence type="ECO:0000256" key="2">
    <source>
        <dbReference type="ARBA" id="ARBA00023125"/>
    </source>
</evidence>
<dbReference type="Proteomes" id="UP000461443">
    <property type="component" value="Unassembled WGS sequence"/>
</dbReference>
<evidence type="ECO:0000313" key="6">
    <source>
        <dbReference type="Proteomes" id="UP000461443"/>
    </source>
</evidence>
<dbReference type="AlphaFoldDB" id="A0A845SC88"/>
<name>A0A845SC88_9GAMM</name>
<gene>
    <name evidence="5" type="ORF">GRH90_06860</name>
</gene>
<dbReference type="InterPro" id="IPR036390">
    <property type="entry name" value="WH_DNA-bd_sf"/>
</dbReference>
<dbReference type="Pfam" id="PF12802">
    <property type="entry name" value="MarR_2"/>
    <property type="match status" value="1"/>
</dbReference>
<dbReference type="PROSITE" id="PS50995">
    <property type="entry name" value="HTH_MARR_2"/>
    <property type="match status" value="1"/>
</dbReference>
<reference evidence="5 6" key="2">
    <citation type="submission" date="2020-02" db="EMBL/GenBank/DDBJ databases">
        <title>The new genus of Enterobacteriales.</title>
        <authorList>
            <person name="Kim I.S."/>
        </authorList>
    </citation>
    <scope>NUCLEOTIDE SEQUENCE [LARGE SCALE GENOMIC DNA]</scope>
    <source>
        <strain evidence="5 6">SAP-6</strain>
    </source>
</reference>
<comment type="caution">
    <text evidence="5">The sequence shown here is derived from an EMBL/GenBank/DDBJ whole genome shotgun (WGS) entry which is preliminary data.</text>
</comment>
<proteinExistence type="predicted"/>
<evidence type="ECO:0000259" key="4">
    <source>
        <dbReference type="PROSITE" id="PS50995"/>
    </source>
</evidence>
<dbReference type="Gene3D" id="1.10.10.10">
    <property type="entry name" value="Winged helix-like DNA-binding domain superfamily/Winged helix DNA-binding domain"/>
    <property type="match status" value="1"/>
</dbReference>
<dbReference type="EMBL" id="WUBS01000004">
    <property type="protein sequence ID" value="NDL62473.1"/>
    <property type="molecule type" value="Genomic_DNA"/>
</dbReference>
<dbReference type="PROSITE" id="PS01117">
    <property type="entry name" value="HTH_MARR_1"/>
    <property type="match status" value="1"/>
</dbReference>
<keyword evidence="2 5" id="KW-0238">DNA-binding</keyword>
<keyword evidence="3" id="KW-0804">Transcription</keyword>